<name>A0A3L6EIQ4_MAIZE</name>
<comment type="similarity">
    <text evidence="1">Belongs to the TUB family.</text>
</comment>
<comment type="caution">
    <text evidence="3">The sequence shown here is derived from an EMBL/GenBank/DDBJ whole genome shotgun (WGS) entry which is preliminary data.</text>
</comment>
<dbReference type="Gene3D" id="3.20.90.10">
    <property type="entry name" value="Tubby Protein, Chain A"/>
    <property type="match status" value="1"/>
</dbReference>
<dbReference type="InterPro" id="IPR000007">
    <property type="entry name" value="Tubby_C"/>
</dbReference>
<dbReference type="InterPro" id="IPR025659">
    <property type="entry name" value="Tubby-like_C"/>
</dbReference>
<evidence type="ECO:0000259" key="2">
    <source>
        <dbReference type="Pfam" id="PF01167"/>
    </source>
</evidence>
<dbReference type="EMBL" id="NCVQ01000006">
    <property type="protein sequence ID" value="PWZ20508.1"/>
    <property type="molecule type" value="Genomic_DNA"/>
</dbReference>
<evidence type="ECO:0000256" key="1">
    <source>
        <dbReference type="ARBA" id="ARBA00007129"/>
    </source>
</evidence>
<protein>
    <submittedName>
        <fullName evidence="3">Tubby-like F-box protein 6</fullName>
    </submittedName>
</protein>
<evidence type="ECO:0000313" key="3">
    <source>
        <dbReference type="EMBL" id="PWZ20508.1"/>
    </source>
</evidence>
<dbReference type="ExpressionAtlas" id="A0A3L6EIQ4">
    <property type="expression patterns" value="baseline"/>
</dbReference>
<dbReference type="Pfam" id="PF01167">
    <property type="entry name" value="Tub"/>
    <property type="match status" value="1"/>
</dbReference>
<dbReference type="SUPFAM" id="SSF54518">
    <property type="entry name" value="Tubby C-terminal domain-like"/>
    <property type="match status" value="1"/>
</dbReference>
<dbReference type="PRINTS" id="PR01573">
    <property type="entry name" value="SUPERTUBBY"/>
</dbReference>
<dbReference type="AlphaFoldDB" id="A0A3L6EIQ4"/>
<dbReference type="PANTHER" id="PTHR16517:SF160">
    <property type="entry name" value="TUBBY-LIKE F-BOX PROTEIN"/>
    <property type="match status" value="1"/>
</dbReference>
<organism evidence="3 4">
    <name type="scientific">Zea mays</name>
    <name type="common">Maize</name>
    <dbReference type="NCBI Taxonomy" id="4577"/>
    <lineage>
        <taxon>Eukaryota</taxon>
        <taxon>Viridiplantae</taxon>
        <taxon>Streptophyta</taxon>
        <taxon>Embryophyta</taxon>
        <taxon>Tracheophyta</taxon>
        <taxon>Spermatophyta</taxon>
        <taxon>Magnoliopsida</taxon>
        <taxon>Liliopsida</taxon>
        <taxon>Poales</taxon>
        <taxon>Poaceae</taxon>
        <taxon>PACMAD clade</taxon>
        <taxon>Panicoideae</taxon>
        <taxon>Andropogonodae</taxon>
        <taxon>Andropogoneae</taxon>
        <taxon>Tripsacinae</taxon>
        <taxon>Zea</taxon>
    </lineage>
</organism>
<reference evidence="3 4" key="1">
    <citation type="journal article" date="2018" name="Nat. Genet.">
        <title>Extensive intraspecific gene order and gene structural variations between Mo17 and other maize genomes.</title>
        <authorList>
            <person name="Sun S."/>
            <person name="Zhou Y."/>
            <person name="Chen J."/>
            <person name="Shi J."/>
            <person name="Zhao H."/>
            <person name="Zhao H."/>
            <person name="Song W."/>
            <person name="Zhang M."/>
            <person name="Cui Y."/>
            <person name="Dong X."/>
            <person name="Liu H."/>
            <person name="Ma X."/>
            <person name="Jiao Y."/>
            <person name="Wang B."/>
            <person name="Wei X."/>
            <person name="Stein J.C."/>
            <person name="Glaubitz J.C."/>
            <person name="Lu F."/>
            <person name="Yu G."/>
            <person name="Liang C."/>
            <person name="Fengler K."/>
            <person name="Li B."/>
            <person name="Rafalski A."/>
            <person name="Schnable P.S."/>
            <person name="Ware D.H."/>
            <person name="Buckler E.S."/>
            <person name="Lai J."/>
        </authorList>
    </citation>
    <scope>NUCLEOTIDE SEQUENCE [LARGE SCALE GENOMIC DNA]</scope>
    <source>
        <strain evidence="4">cv. Missouri 17</strain>
        <tissue evidence="3">Seedling</tissue>
    </source>
</reference>
<accession>A0A3L6EIQ4</accession>
<feature type="domain" description="Tubby C-terminal" evidence="2">
    <location>
        <begin position="5"/>
        <end position="106"/>
    </location>
</feature>
<dbReference type="Proteomes" id="UP000251960">
    <property type="component" value="Chromosome 5"/>
</dbReference>
<dbReference type="PANTHER" id="PTHR16517">
    <property type="entry name" value="TUBBY-RELATED"/>
    <property type="match status" value="1"/>
</dbReference>
<proteinExistence type="inferred from homology"/>
<sequence>MVCSFHLVWLADDGKFLLAARKCHRPTCTEYLISLDAKNTSAGSYIGKLRSNFLGTKFTVYDAHPPCARAAVSKGYMISSAQVSPGIPARNYTVSHISYEVTLGSRYGKTFFILPMLGSCFFPRKRPTINTHHHVNTFPPPLRITISMGNTAKLFSY</sequence>
<evidence type="ECO:0000313" key="4">
    <source>
        <dbReference type="Proteomes" id="UP000251960"/>
    </source>
</evidence>
<gene>
    <name evidence="3" type="primary">TULP6_1</name>
    <name evidence="3" type="ORF">Zm00014a_008368</name>
</gene>